<dbReference type="CDD" id="cd00067">
    <property type="entry name" value="GAL4"/>
    <property type="match status" value="1"/>
</dbReference>
<dbReference type="SMART" id="SM00066">
    <property type="entry name" value="GAL4"/>
    <property type="match status" value="1"/>
</dbReference>
<name>A0A9P4XU15_CRYP1</name>
<dbReference type="AlphaFoldDB" id="A0A9P4XU15"/>
<feature type="region of interest" description="Disordered" evidence="6">
    <location>
        <begin position="150"/>
        <end position="169"/>
    </location>
</feature>
<evidence type="ECO:0000313" key="8">
    <source>
        <dbReference type="EMBL" id="KAF3761242.1"/>
    </source>
</evidence>
<dbReference type="PROSITE" id="PS50048">
    <property type="entry name" value="ZN2_CY6_FUNGAL_2"/>
    <property type="match status" value="1"/>
</dbReference>
<feature type="region of interest" description="Disordered" evidence="6">
    <location>
        <begin position="52"/>
        <end position="139"/>
    </location>
</feature>
<proteinExistence type="predicted"/>
<evidence type="ECO:0000256" key="6">
    <source>
        <dbReference type="SAM" id="MobiDB-lite"/>
    </source>
</evidence>
<evidence type="ECO:0000256" key="4">
    <source>
        <dbReference type="ARBA" id="ARBA00023163"/>
    </source>
</evidence>
<dbReference type="PANTHER" id="PTHR31845">
    <property type="entry name" value="FINGER DOMAIN PROTEIN, PUTATIVE-RELATED"/>
    <property type="match status" value="1"/>
</dbReference>
<dbReference type="InterPro" id="IPR036864">
    <property type="entry name" value="Zn2-C6_fun-type_DNA-bd_sf"/>
</dbReference>
<dbReference type="RefSeq" id="XP_040772221.1">
    <property type="nucleotide sequence ID" value="XM_040922326.1"/>
</dbReference>
<evidence type="ECO:0000256" key="3">
    <source>
        <dbReference type="ARBA" id="ARBA00023125"/>
    </source>
</evidence>
<feature type="compositionally biased region" description="Basic and acidic residues" evidence="6">
    <location>
        <begin position="64"/>
        <end position="91"/>
    </location>
</feature>
<dbReference type="GeneID" id="63839455"/>
<evidence type="ECO:0000259" key="7">
    <source>
        <dbReference type="PROSITE" id="PS50048"/>
    </source>
</evidence>
<keyword evidence="2" id="KW-0805">Transcription regulation</keyword>
<dbReference type="InterPro" id="IPR051089">
    <property type="entry name" value="prtT"/>
</dbReference>
<dbReference type="GO" id="GO:0000981">
    <property type="term" value="F:DNA-binding transcription factor activity, RNA polymerase II-specific"/>
    <property type="evidence" value="ECO:0007669"/>
    <property type="project" value="InterPro"/>
</dbReference>
<evidence type="ECO:0000256" key="1">
    <source>
        <dbReference type="ARBA" id="ARBA00004123"/>
    </source>
</evidence>
<protein>
    <recommendedName>
        <fullName evidence="7">Zn(2)-C6 fungal-type domain-containing protein</fullName>
    </recommendedName>
</protein>
<keyword evidence="3" id="KW-0238">DNA-binding</keyword>
<feature type="region of interest" description="Disordered" evidence="6">
    <location>
        <begin position="28"/>
        <end position="47"/>
    </location>
</feature>
<dbReference type="PANTHER" id="PTHR31845:SF17">
    <property type="entry name" value="ZN(II)2CYS6 TRANSCRIPTION FACTOR (EUROFUNG)"/>
    <property type="match status" value="1"/>
</dbReference>
<dbReference type="SUPFAM" id="SSF57701">
    <property type="entry name" value="Zn2/Cys6 DNA-binding domain"/>
    <property type="match status" value="1"/>
</dbReference>
<sequence>MPDRPKPPSKPGQRFNKACDSCHISKVRCTPDPQSPNGTCKRCTKNGTPCVFSPVGPRRRPVRTKNDRIAELERRVRDMQLKLEKEVEKRSSSAAVPSRRDDGQARTHAPSKHGGGKAPVSGLRSAASEFDPKSNSSGSTIAAAGAALAVTGSDVQPSQVSSSSASDGPLSCCLLHYLIL</sequence>
<organism evidence="8 9">
    <name type="scientific">Cryphonectria parasitica (strain ATCC 38755 / EP155)</name>
    <dbReference type="NCBI Taxonomy" id="660469"/>
    <lineage>
        <taxon>Eukaryota</taxon>
        <taxon>Fungi</taxon>
        <taxon>Dikarya</taxon>
        <taxon>Ascomycota</taxon>
        <taxon>Pezizomycotina</taxon>
        <taxon>Sordariomycetes</taxon>
        <taxon>Sordariomycetidae</taxon>
        <taxon>Diaporthales</taxon>
        <taxon>Cryphonectriaceae</taxon>
        <taxon>Cryphonectria-Endothia species complex</taxon>
        <taxon>Cryphonectria</taxon>
    </lineage>
</organism>
<keyword evidence="5" id="KW-0539">Nucleus</keyword>
<gene>
    <name evidence="8" type="ORF">M406DRAFT_347744</name>
</gene>
<dbReference type="GO" id="GO:0008270">
    <property type="term" value="F:zinc ion binding"/>
    <property type="evidence" value="ECO:0007669"/>
    <property type="project" value="InterPro"/>
</dbReference>
<accession>A0A9P4XU15</accession>
<comment type="caution">
    <text evidence="8">The sequence shown here is derived from an EMBL/GenBank/DDBJ whole genome shotgun (WGS) entry which is preliminary data.</text>
</comment>
<reference evidence="8" key="1">
    <citation type="journal article" date="2020" name="Phytopathology">
        <title>Genome sequence of the chestnut blight fungus Cryphonectria parasitica EP155: A fundamental resource for an archetypical invasive plant pathogen.</title>
        <authorList>
            <person name="Crouch J.A."/>
            <person name="Dawe A."/>
            <person name="Aerts A."/>
            <person name="Barry K."/>
            <person name="Churchill A.C.L."/>
            <person name="Grimwood J."/>
            <person name="Hillman B."/>
            <person name="Milgroom M.G."/>
            <person name="Pangilinan J."/>
            <person name="Smith M."/>
            <person name="Salamov A."/>
            <person name="Schmutz J."/>
            <person name="Yadav J."/>
            <person name="Grigoriev I.V."/>
            <person name="Nuss D."/>
        </authorList>
    </citation>
    <scope>NUCLEOTIDE SEQUENCE</scope>
    <source>
        <strain evidence="8">EP155</strain>
    </source>
</reference>
<dbReference type="GO" id="GO:0005634">
    <property type="term" value="C:nucleus"/>
    <property type="evidence" value="ECO:0007669"/>
    <property type="project" value="UniProtKB-SubCell"/>
</dbReference>
<dbReference type="EMBL" id="MU032351">
    <property type="protein sequence ID" value="KAF3761242.1"/>
    <property type="molecule type" value="Genomic_DNA"/>
</dbReference>
<dbReference type="GO" id="GO:0000976">
    <property type="term" value="F:transcription cis-regulatory region binding"/>
    <property type="evidence" value="ECO:0007669"/>
    <property type="project" value="TreeGrafter"/>
</dbReference>
<dbReference type="Proteomes" id="UP000803844">
    <property type="component" value="Unassembled WGS sequence"/>
</dbReference>
<keyword evidence="9" id="KW-1185">Reference proteome</keyword>
<evidence type="ECO:0000256" key="5">
    <source>
        <dbReference type="ARBA" id="ARBA00023242"/>
    </source>
</evidence>
<dbReference type="InterPro" id="IPR001138">
    <property type="entry name" value="Zn2Cys6_DnaBD"/>
</dbReference>
<dbReference type="OrthoDB" id="2574141at2759"/>
<keyword evidence="4" id="KW-0804">Transcription</keyword>
<dbReference type="Pfam" id="PF00172">
    <property type="entry name" value="Zn_clus"/>
    <property type="match status" value="1"/>
</dbReference>
<dbReference type="Gene3D" id="4.10.240.10">
    <property type="entry name" value="Zn(2)-C6 fungal-type DNA-binding domain"/>
    <property type="match status" value="1"/>
</dbReference>
<feature type="domain" description="Zn(2)-C6 fungal-type" evidence="7">
    <location>
        <begin position="18"/>
        <end position="52"/>
    </location>
</feature>
<comment type="subcellular location">
    <subcellularLocation>
        <location evidence="1">Nucleus</location>
    </subcellularLocation>
</comment>
<dbReference type="PROSITE" id="PS00463">
    <property type="entry name" value="ZN2_CY6_FUNGAL_1"/>
    <property type="match status" value="1"/>
</dbReference>
<evidence type="ECO:0000256" key="2">
    <source>
        <dbReference type="ARBA" id="ARBA00023015"/>
    </source>
</evidence>
<evidence type="ECO:0000313" key="9">
    <source>
        <dbReference type="Proteomes" id="UP000803844"/>
    </source>
</evidence>